<accession>A0A4Y2EJV2</accession>
<reference evidence="2 3" key="1">
    <citation type="journal article" date="2019" name="Sci. Rep.">
        <title>Orb-weaving spider Araneus ventricosus genome elucidates the spidroin gene catalogue.</title>
        <authorList>
            <person name="Kono N."/>
            <person name="Nakamura H."/>
            <person name="Ohtoshi R."/>
            <person name="Moran D.A.P."/>
            <person name="Shinohara A."/>
            <person name="Yoshida Y."/>
            <person name="Fujiwara M."/>
            <person name="Mori M."/>
            <person name="Tomita M."/>
            <person name="Arakawa K."/>
        </authorList>
    </citation>
    <scope>NUCLEOTIDE SEQUENCE [LARGE SCALE GENOMIC DNA]</scope>
</reference>
<keyword evidence="3" id="KW-1185">Reference proteome</keyword>
<protein>
    <submittedName>
        <fullName evidence="2">Uncharacterized protein</fullName>
    </submittedName>
</protein>
<proteinExistence type="predicted"/>
<comment type="caution">
    <text evidence="2">The sequence shown here is derived from an EMBL/GenBank/DDBJ whole genome shotgun (WGS) entry which is preliminary data.</text>
</comment>
<feature type="compositionally biased region" description="Basic and acidic residues" evidence="1">
    <location>
        <begin position="1"/>
        <end position="17"/>
    </location>
</feature>
<gene>
    <name evidence="2" type="ORF">AVEN_255837_1</name>
</gene>
<organism evidence="2 3">
    <name type="scientific">Araneus ventricosus</name>
    <name type="common">Orbweaver spider</name>
    <name type="synonym">Epeira ventricosa</name>
    <dbReference type="NCBI Taxonomy" id="182803"/>
    <lineage>
        <taxon>Eukaryota</taxon>
        <taxon>Metazoa</taxon>
        <taxon>Ecdysozoa</taxon>
        <taxon>Arthropoda</taxon>
        <taxon>Chelicerata</taxon>
        <taxon>Arachnida</taxon>
        <taxon>Araneae</taxon>
        <taxon>Araneomorphae</taxon>
        <taxon>Entelegynae</taxon>
        <taxon>Araneoidea</taxon>
        <taxon>Araneidae</taxon>
        <taxon>Araneus</taxon>
    </lineage>
</organism>
<feature type="region of interest" description="Disordered" evidence="1">
    <location>
        <begin position="1"/>
        <end position="24"/>
    </location>
</feature>
<evidence type="ECO:0000256" key="1">
    <source>
        <dbReference type="SAM" id="MobiDB-lite"/>
    </source>
</evidence>
<sequence>MCSSVSDRKKPDDEEKQPINSDVASPSVISEKKIIISLQYQVLQLQNPLLLHLRISCHIQKHKNEKLLTEISEKRKTRIVCDAPNKIEQGARRKKRQKQENSPLKAKKALFLKQTEQTIRRNRRK</sequence>
<dbReference type="Proteomes" id="UP000499080">
    <property type="component" value="Unassembled WGS sequence"/>
</dbReference>
<feature type="region of interest" description="Disordered" evidence="1">
    <location>
        <begin position="85"/>
        <end position="125"/>
    </location>
</feature>
<dbReference type="EMBL" id="BGPR01000637">
    <property type="protein sequence ID" value="GBM29450.1"/>
    <property type="molecule type" value="Genomic_DNA"/>
</dbReference>
<name>A0A4Y2EJV2_ARAVE</name>
<dbReference type="AlphaFoldDB" id="A0A4Y2EJV2"/>
<evidence type="ECO:0000313" key="3">
    <source>
        <dbReference type="Proteomes" id="UP000499080"/>
    </source>
</evidence>
<evidence type="ECO:0000313" key="2">
    <source>
        <dbReference type="EMBL" id="GBM29450.1"/>
    </source>
</evidence>